<evidence type="ECO:0000256" key="5">
    <source>
        <dbReference type="ARBA" id="ARBA00023136"/>
    </source>
</evidence>
<dbReference type="AlphaFoldDB" id="A0A265UTH4"/>
<proteinExistence type="inferred from homology"/>
<dbReference type="GO" id="GO:0015031">
    <property type="term" value="P:protein transport"/>
    <property type="evidence" value="ECO:0007669"/>
    <property type="project" value="UniProtKB-KW"/>
</dbReference>
<dbReference type="InterPro" id="IPR002898">
    <property type="entry name" value="MotA_ExbB_proton_chnl"/>
</dbReference>
<keyword evidence="10" id="KW-1185">Reference proteome</keyword>
<sequence>MVDLFYKGGPIFMGLLSLIMLIVISTSIIALVSIFKDKVNDYKGKSHRINRIRSWGLLAFVIGLFGQLIGLYSAFRALKMGEVEASTSLFAEGFKISMVTTIYGSLIFGFSLIIWFLFRKFA</sequence>
<evidence type="ECO:0000256" key="1">
    <source>
        <dbReference type="ARBA" id="ARBA00004651"/>
    </source>
</evidence>
<accession>A0A265UTH4</accession>
<keyword evidence="5 7" id="KW-0472">Membrane</keyword>
<keyword evidence="2" id="KW-1003">Cell membrane</keyword>
<comment type="caution">
    <text evidence="9">The sequence shown here is derived from an EMBL/GenBank/DDBJ whole genome shotgun (WGS) entry which is preliminary data.</text>
</comment>
<comment type="similarity">
    <text evidence="6">Belongs to the exbB/tolQ family.</text>
</comment>
<evidence type="ECO:0000256" key="2">
    <source>
        <dbReference type="ARBA" id="ARBA00022475"/>
    </source>
</evidence>
<evidence type="ECO:0000256" key="7">
    <source>
        <dbReference type="SAM" id="Phobius"/>
    </source>
</evidence>
<feature type="transmembrane region" description="Helical" evidence="7">
    <location>
        <begin position="95"/>
        <end position="118"/>
    </location>
</feature>
<organism evidence="9 10">
    <name type="scientific">Winogradskyella aurantia</name>
    <dbReference type="NCBI Taxonomy" id="1915063"/>
    <lineage>
        <taxon>Bacteria</taxon>
        <taxon>Pseudomonadati</taxon>
        <taxon>Bacteroidota</taxon>
        <taxon>Flavobacteriia</taxon>
        <taxon>Flavobacteriales</taxon>
        <taxon>Flavobacteriaceae</taxon>
        <taxon>Winogradskyella</taxon>
    </lineage>
</organism>
<keyword evidence="6" id="KW-0653">Protein transport</keyword>
<name>A0A265UTH4_9FLAO</name>
<evidence type="ECO:0000256" key="6">
    <source>
        <dbReference type="RuleBase" id="RU004057"/>
    </source>
</evidence>
<evidence type="ECO:0000256" key="3">
    <source>
        <dbReference type="ARBA" id="ARBA00022692"/>
    </source>
</evidence>
<evidence type="ECO:0000259" key="8">
    <source>
        <dbReference type="Pfam" id="PF01618"/>
    </source>
</evidence>
<feature type="transmembrane region" description="Helical" evidence="7">
    <location>
        <begin position="55"/>
        <end position="75"/>
    </location>
</feature>
<dbReference type="EMBL" id="NGJN01000004">
    <property type="protein sequence ID" value="OZV68613.1"/>
    <property type="molecule type" value="Genomic_DNA"/>
</dbReference>
<dbReference type="Pfam" id="PF01618">
    <property type="entry name" value="MotA_ExbB"/>
    <property type="match status" value="1"/>
</dbReference>
<dbReference type="RefSeq" id="WP_094968379.1">
    <property type="nucleotide sequence ID" value="NZ_NGJN01000004.1"/>
</dbReference>
<dbReference type="Proteomes" id="UP000216840">
    <property type="component" value="Unassembled WGS sequence"/>
</dbReference>
<dbReference type="GO" id="GO:0005886">
    <property type="term" value="C:plasma membrane"/>
    <property type="evidence" value="ECO:0007669"/>
    <property type="project" value="UniProtKB-SubCell"/>
</dbReference>
<feature type="transmembrane region" description="Helical" evidence="7">
    <location>
        <begin position="12"/>
        <end position="35"/>
    </location>
</feature>
<comment type="subcellular location">
    <subcellularLocation>
        <location evidence="1">Cell membrane</location>
        <topology evidence="1">Multi-pass membrane protein</topology>
    </subcellularLocation>
    <subcellularLocation>
        <location evidence="6">Membrane</location>
        <topology evidence="6">Multi-pass membrane protein</topology>
    </subcellularLocation>
</comment>
<protein>
    <recommendedName>
        <fullName evidence="8">MotA/TolQ/ExbB proton channel domain-containing protein</fullName>
    </recommendedName>
</protein>
<keyword evidence="4 7" id="KW-1133">Transmembrane helix</keyword>
<evidence type="ECO:0000313" key="9">
    <source>
        <dbReference type="EMBL" id="OZV68613.1"/>
    </source>
</evidence>
<keyword evidence="6" id="KW-0813">Transport</keyword>
<gene>
    <name evidence="9" type="ORF">CA834_09085</name>
</gene>
<keyword evidence="3 7" id="KW-0812">Transmembrane</keyword>
<dbReference type="OrthoDB" id="1001678at2"/>
<feature type="domain" description="MotA/TolQ/ExbB proton channel" evidence="8">
    <location>
        <begin position="48"/>
        <end position="114"/>
    </location>
</feature>
<evidence type="ECO:0000313" key="10">
    <source>
        <dbReference type="Proteomes" id="UP000216840"/>
    </source>
</evidence>
<reference evidence="9 10" key="1">
    <citation type="submission" date="2017-05" db="EMBL/GenBank/DDBJ databases">
        <title>The draft genome sequence of Idiomarina salinarum WNB302.</title>
        <authorList>
            <person name="Sun Y."/>
            <person name="Chen B."/>
            <person name="Du Z."/>
        </authorList>
    </citation>
    <scope>NUCLEOTIDE SEQUENCE [LARGE SCALE GENOMIC DNA]</scope>
    <source>
        <strain evidence="9 10">WNB302</strain>
    </source>
</reference>
<evidence type="ECO:0000256" key="4">
    <source>
        <dbReference type="ARBA" id="ARBA00022989"/>
    </source>
</evidence>